<evidence type="ECO:0000256" key="7">
    <source>
        <dbReference type="ARBA" id="ARBA00023015"/>
    </source>
</evidence>
<dbReference type="GO" id="GO:0003677">
    <property type="term" value="F:DNA binding"/>
    <property type="evidence" value="ECO:0007669"/>
    <property type="project" value="UniProtKB-UniRule"/>
</dbReference>
<dbReference type="PANTHER" id="PTHR12623:SF10">
    <property type="entry name" value="NGFI-A-BINDING PROTEIN HOMOLOG"/>
    <property type="match status" value="1"/>
</dbReference>
<dbReference type="InterPro" id="IPR039040">
    <property type="entry name" value="NAB_fam"/>
</dbReference>
<dbReference type="PROSITE" id="PS50950">
    <property type="entry name" value="ZF_THAP"/>
    <property type="match status" value="1"/>
</dbReference>
<keyword evidence="5 11" id="KW-0863">Zinc-finger</keyword>
<gene>
    <name evidence="14" type="ORF">IZO911_LOCUS32907</name>
</gene>
<dbReference type="InterPro" id="IPR006989">
    <property type="entry name" value="NAB_co-repressor_dom"/>
</dbReference>
<dbReference type="InterPro" id="IPR038398">
    <property type="entry name" value="NCD2_sf"/>
</dbReference>
<dbReference type="GO" id="GO:0008270">
    <property type="term" value="F:zinc ion binding"/>
    <property type="evidence" value="ECO:0007669"/>
    <property type="project" value="UniProtKB-KW"/>
</dbReference>
<dbReference type="Proteomes" id="UP000663860">
    <property type="component" value="Unassembled WGS sequence"/>
</dbReference>
<evidence type="ECO:0000256" key="2">
    <source>
        <dbReference type="ARBA" id="ARBA00008864"/>
    </source>
</evidence>
<dbReference type="Pfam" id="PF05485">
    <property type="entry name" value="THAP"/>
    <property type="match status" value="1"/>
</dbReference>
<evidence type="ECO:0000259" key="13">
    <source>
        <dbReference type="PROSITE" id="PS50950"/>
    </source>
</evidence>
<dbReference type="InterPro" id="IPR038441">
    <property type="entry name" value="THAP_Znf_sf"/>
</dbReference>
<dbReference type="SUPFAM" id="SSF57716">
    <property type="entry name" value="Glucocorticoid receptor-like (DNA-binding domain)"/>
    <property type="match status" value="1"/>
</dbReference>
<dbReference type="InterPro" id="IPR013761">
    <property type="entry name" value="SAM/pointed_sf"/>
</dbReference>
<protein>
    <recommendedName>
        <fullName evidence="13">THAP-type domain-containing protein</fullName>
    </recommendedName>
</protein>
<dbReference type="Pfam" id="PF04905">
    <property type="entry name" value="NCD2"/>
    <property type="match status" value="2"/>
</dbReference>
<keyword evidence="3" id="KW-0678">Repressor</keyword>
<evidence type="ECO:0000256" key="10">
    <source>
        <dbReference type="ARBA" id="ARBA00023242"/>
    </source>
</evidence>
<evidence type="ECO:0000313" key="15">
    <source>
        <dbReference type="Proteomes" id="UP000663860"/>
    </source>
</evidence>
<dbReference type="Gene3D" id="6.20.210.20">
    <property type="entry name" value="THAP domain"/>
    <property type="match status" value="1"/>
</dbReference>
<evidence type="ECO:0000256" key="8">
    <source>
        <dbReference type="ARBA" id="ARBA00023125"/>
    </source>
</evidence>
<name>A0A815C856_9BILA</name>
<evidence type="ECO:0000256" key="4">
    <source>
        <dbReference type="ARBA" id="ARBA00022723"/>
    </source>
</evidence>
<organism evidence="14 15">
    <name type="scientific">Adineta steineri</name>
    <dbReference type="NCBI Taxonomy" id="433720"/>
    <lineage>
        <taxon>Eukaryota</taxon>
        <taxon>Metazoa</taxon>
        <taxon>Spiralia</taxon>
        <taxon>Gnathifera</taxon>
        <taxon>Rotifera</taxon>
        <taxon>Eurotatoria</taxon>
        <taxon>Bdelloidea</taxon>
        <taxon>Adinetida</taxon>
        <taxon>Adinetidae</taxon>
        <taxon>Adineta</taxon>
    </lineage>
</organism>
<dbReference type="Gene3D" id="1.20.120.2010">
    <property type="entry name" value="NAB conserved domain 2"/>
    <property type="match status" value="2"/>
</dbReference>
<reference evidence="14" key="1">
    <citation type="submission" date="2021-02" db="EMBL/GenBank/DDBJ databases">
        <authorList>
            <person name="Nowell W R."/>
        </authorList>
    </citation>
    <scope>NUCLEOTIDE SEQUENCE</scope>
</reference>
<dbReference type="InterPro" id="IPR006612">
    <property type="entry name" value="THAP_Znf"/>
</dbReference>
<dbReference type="EMBL" id="CAJNOE010000585">
    <property type="protein sequence ID" value="CAF1279919.1"/>
    <property type="molecule type" value="Genomic_DNA"/>
</dbReference>
<evidence type="ECO:0000256" key="12">
    <source>
        <dbReference type="SAM" id="Coils"/>
    </source>
</evidence>
<dbReference type="SUPFAM" id="SSF47769">
    <property type="entry name" value="SAM/Pointed domain"/>
    <property type="match status" value="1"/>
</dbReference>
<keyword evidence="6" id="KW-0862">Zinc</keyword>
<dbReference type="AlphaFoldDB" id="A0A815C856"/>
<proteinExistence type="inferred from homology"/>
<dbReference type="GO" id="GO:0045892">
    <property type="term" value="P:negative regulation of DNA-templated transcription"/>
    <property type="evidence" value="ECO:0007669"/>
    <property type="project" value="InterPro"/>
</dbReference>
<feature type="domain" description="THAP-type" evidence="13">
    <location>
        <begin position="1"/>
        <end position="87"/>
    </location>
</feature>
<keyword evidence="12" id="KW-0175">Coiled coil</keyword>
<evidence type="ECO:0000256" key="9">
    <source>
        <dbReference type="ARBA" id="ARBA00023163"/>
    </source>
</evidence>
<evidence type="ECO:0000256" key="6">
    <source>
        <dbReference type="ARBA" id="ARBA00022833"/>
    </source>
</evidence>
<comment type="subcellular location">
    <subcellularLocation>
        <location evidence="1">Nucleus</location>
    </subcellularLocation>
</comment>
<accession>A0A815C856</accession>
<keyword evidence="7" id="KW-0805">Transcription regulation</keyword>
<comment type="similarity">
    <text evidence="2">Belongs to the NAB family.</text>
</comment>
<dbReference type="Pfam" id="PF04904">
    <property type="entry name" value="SAM_NCD1"/>
    <property type="match status" value="1"/>
</dbReference>
<evidence type="ECO:0000256" key="5">
    <source>
        <dbReference type="ARBA" id="ARBA00022771"/>
    </source>
</evidence>
<evidence type="ECO:0000313" key="14">
    <source>
        <dbReference type="EMBL" id="CAF1279919.1"/>
    </source>
</evidence>
<evidence type="ECO:0000256" key="1">
    <source>
        <dbReference type="ARBA" id="ARBA00004123"/>
    </source>
</evidence>
<evidence type="ECO:0000256" key="3">
    <source>
        <dbReference type="ARBA" id="ARBA00022491"/>
    </source>
</evidence>
<dbReference type="PANTHER" id="PTHR12623">
    <property type="entry name" value="NGFI-A BINDING PROTEIN"/>
    <property type="match status" value="1"/>
</dbReference>
<keyword evidence="8 11" id="KW-0238">DNA-binding</keyword>
<dbReference type="SMART" id="SM00980">
    <property type="entry name" value="THAP"/>
    <property type="match status" value="1"/>
</dbReference>
<dbReference type="GO" id="GO:0005634">
    <property type="term" value="C:nucleus"/>
    <property type="evidence" value="ECO:0007669"/>
    <property type="project" value="UniProtKB-SubCell"/>
</dbReference>
<keyword evidence="10" id="KW-0539">Nucleus</keyword>
<dbReference type="InterPro" id="IPR006988">
    <property type="entry name" value="Nab_N"/>
</dbReference>
<dbReference type="Gene3D" id="1.10.150.50">
    <property type="entry name" value="Transcription Factor, Ets-1"/>
    <property type="match status" value="1"/>
</dbReference>
<feature type="coiled-coil region" evidence="12">
    <location>
        <begin position="626"/>
        <end position="667"/>
    </location>
</feature>
<dbReference type="GO" id="GO:0003712">
    <property type="term" value="F:transcription coregulator activity"/>
    <property type="evidence" value="ECO:0007669"/>
    <property type="project" value="InterPro"/>
</dbReference>
<comment type="caution">
    <text evidence="14">The sequence shown here is derived from an EMBL/GenBank/DDBJ whole genome shotgun (WGS) entry which is preliminary data.</text>
</comment>
<keyword evidence="4" id="KW-0479">Metal-binding</keyword>
<evidence type="ECO:0000256" key="11">
    <source>
        <dbReference type="PROSITE-ProRule" id="PRU00309"/>
    </source>
</evidence>
<sequence length="842" mass="96901">MVHNCAIISCPLHNRRNIRKGLLFHSFPVDQHRFELWRQTVFNHCSQTLSINKHSKICYRHFHSDDYIANHTGLTRYLKATAIPTIFTEINSNATIFNNNLLISTTDVNTTSKNIHQLTTSSKSSSSINTNTKAKRLLNTIDKLHQIQNANKIIPIQKITIENEQIKQDEDDDDNNKNIELQSSKIINDNNISLDDSLQISQVFTVDHQNITKDQQPTIQENFQHSSLESSDTLQYTNNIMISLPKNHLEDALFKFLEQANLLQYYSAFIEQGGDDLKQLAEAQNEDFQEIITLVGMVSKPLHIKRFKKALADYRQSMNIVEVNPSPVNNTYSTVSLPRSSTGEMLTDQYLFSSLVHPTSANNSSKIISQLPSNWCLNKLDNSKNNNTHQLLDDNQRKLIADEAERLANLLPITTIKKTNGRSTISKDLFTTINLPRDFEDRWQRIRKYSAIYNRFDSKKPSQVMSLHEILINEASAAICFHRPDNRFDSKKPSQVMSLHEILINEASAAICFHRPEFLTRRDELLHLARRILQNIGISTVNTQKRPLNMLSCDITTPVKQVKLNTPCSKPNVRQRDSDTFRLMWHNREAKVEQIPIEIEALQCEQNKLLQQLKQNTIDPSLSIDNNALKKQIDEFSKKIEQLKDEEKNLRRLIRKKNMRLRAKERQQQKQQMTIHPSSSIQDLMLPILPITPLPMEISHDQQGSSLSLIQISDDDNIHQSINIKNEKIEPSVNLSSPVLKARKELSTTLIPKSIDRRREEVNERPIISNKKTNTSIDRLSRLTQREPSLSTTDIELAVESGFHSETLTDILPTIHNQEDIIESKSFIHNLDFNINTQIENE</sequence>
<keyword evidence="9" id="KW-0804">Transcription</keyword>